<feature type="compositionally biased region" description="Basic residues" evidence="1">
    <location>
        <begin position="1"/>
        <end position="17"/>
    </location>
</feature>
<dbReference type="PANTHER" id="PTHR42852:SF13">
    <property type="entry name" value="PROTEIN DIPZ"/>
    <property type="match status" value="1"/>
</dbReference>
<keyword evidence="5" id="KW-1185">Reference proteome</keyword>
<gene>
    <name evidence="4" type="ORF">D7193_26685</name>
</gene>
<evidence type="ECO:0000313" key="4">
    <source>
        <dbReference type="EMBL" id="RKN52145.1"/>
    </source>
</evidence>
<feature type="compositionally biased region" description="Low complexity" evidence="1">
    <location>
        <begin position="46"/>
        <end position="60"/>
    </location>
</feature>
<dbReference type="EMBL" id="RBAN01000005">
    <property type="protein sequence ID" value="RKN52145.1"/>
    <property type="molecule type" value="Genomic_DNA"/>
</dbReference>
<protein>
    <submittedName>
        <fullName evidence="4">TlpA family protein disulfide reductase</fullName>
    </submittedName>
</protein>
<comment type="caution">
    <text evidence="4">The sequence shown here is derived from an EMBL/GenBank/DDBJ whole genome shotgun (WGS) entry which is preliminary data.</text>
</comment>
<feature type="domain" description="Thioredoxin" evidence="3">
    <location>
        <begin position="114"/>
        <end position="253"/>
    </location>
</feature>
<dbReference type="InterPro" id="IPR050553">
    <property type="entry name" value="Thioredoxin_ResA/DsbE_sf"/>
</dbReference>
<name>A0A3A9ZV55_9ACTN</name>
<keyword evidence="2" id="KW-0812">Transmembrane</keyword>
<dbReference type="PROSITE" id="PS51352">
    <property type="entry name" value="THIOREDOXIN_2"/>
    <property type="match status" value="1"/>
</dbReference>
<proteinExistence type="predicted"/>
<keyword evidence="2" id="KW-1133">Transmembrane helix</keyword>
<evidence type="ECO:0000256" key="2">
    <source>
        <dbReference type="SAM" id="Phobius"/>
    </source>
</evidence>
<dbReference type="Gene3D" id="3.40.30.10">
    <property type="entry name" value="Glutaredoxin"/>
    <property type="match status" value="1"/>
</dbReference>
<sequence length="255" mass="26580">MARHVPHPARGRRRRRLGDRPAGGEPAGRRALVRRRADGGRRAAGVRRQPTATPAGAGTAREARDAGGGRGVTAGPARRLPAGRLTALLLVVTVGGLLAAGLRAGPEPSPAAGDPTPVPAPALAGATLDGGRFDLAGARGQVVLVNVFASWCGPCRDELPLLAEAARRWSPRGLRIVGLNLRDGPEAVRALLAETGVADLTVLPDPDGIRAVAWGVRGVPETFVVDRDGRIVARRQGVVDRAWLDRWVAPRLAAP</sequence>
<dbReference type="AlphaFoldDB" id="A0A3A9ZV55"/>
<accession>A0A3A9ZV55</accession>
<evidence type="ECO:0000313" key="5">
    <source>
        <dbReference type="Proteomes" id="UP000279968"/>
    </source>
</evidence>
<keyword evidence="2" id="KW-0472">Membrane</keyword>
<dbReference type="GO" id="GO:0016209">
    <property type="term" value="F:antioxidant activity"/>
    <property type="evidence" value="ECO:0007669"/>
    <property type="project" value="InterPro"/>
</dbReference>
<evidence type="ECO:0000259" key="3">
    <source>
        <dbReference type="PROSITE" id="PS51352"/>
    </source>
</evidence>
<dbReference type="InterPro" id="IPR000866">
    <property type="entry name" value="AhpC/TSA"/>
</dbReference>
<feature type="transmembrane region" description="Helical" evidence="2">
    <location>
        <begin position="85"/>
        <end position="102"/>
    </location>
</feature>
<dbReference type="PANTHER" id="PTHR42852">
    <property type="entry name" value="THIOL:DISULFIDE INTERCHANGE PROTEIN DSBE"/>
    <property type="match status" value="1"/>
</dbReference>
<dbReference type="Pfam" id="PF00578">
    <property type="entry name" value="AhpC-TSA"/>
    <property type="match status" value="1"/>
</dbReference>
<feature type="region of interest" description="Disordered" evidence="1">
    <location>
        <begin position="1"/>
        <end position="77"/>
    </location>
</feature>
<evidence type="ECO:0000256" key="1">
    <source>
        <dbReference type="SAM" id="MobiDB-lite"/>
    </source>
</evidence>
<reference evidence="4 5" key="1">
    <citation type="journal article" date="2015" name="Int. J. Syst. Evol. Microbiol.">
        <title>Micromonospora costi sp. nov., isolated from a leaf of Costus speciosus.</title>
        <authorList>
            <person name="Thawai C."/>
        </authorList>
    </citation>
    <scope>NUCLEOTIDE SEQUENCE [LARGE SCALE GENOMIC DNA]</scope>
    <source>
        <strain evidence="4 5">CS1-12</strain>
    </source>
</reference>
<dbReference type="InterPro" id="IPR013766">
    <property type="entry name" value="Thioredoxin_domain"/>
</dbReference>
<dbReference type="Proteomes" id="UP000279968">
    <property type="component" value="Unassembled WGS sequence"/>
</dbReference>
<dbReference type="SUPFAM" id="SSF52833">
    <property type="entry name" value="Thioredoxin-like"/>
    <property type="match status" value="1"/>
</dbReference>
<organism evidence="4 5">
    <name type="scientific">Micromonospora costi</name>
    <dbReference type="NCBI Taxonomy" id="1530042"/>
    <lineage>
        <taxon>Bacteria</taxon>
        <taxon>Bacillati</taxon>
        <taxon>Actinomycetota</taxon>
        <taxon>Actinomycetes</taxon>
        <taxon>Micromonosporales</taxon>
        <taxon>Micromonosporaceae</taxon>
        <taxon>Micromonospora</taxon>
    </lineage>
</organism>
<dbReference type="InterPro" id="IPR036249">
    <property type="entry name" value="Thioredoxin-like_sf"/>
</dbReference>
<dbReference type="CDD" id="cd02966">
    <property type="entry name" value="TlpA_like_family"/>
    <property type="match status" value="1"/>
</dbReference>
<dbReference type="PROSITE" id="PS00194">
    <property type="entry name" value="THIOREDOXIN_1"/>
    <property type="match status" value="1"/>
</dbReference>
<dbReference type="GO" id="GO:0016491">
    <property type="term" value="F:oxidoreductase activity"/>
    <property type="evidence" value="ECO:0007669"/>
    <property type="project" value="InterPro"/>
</dbReference>
<dbReference type="InterPro" id="IPR017937">
    <property type="entry name" value="Thioredoxin_CS"/>
</dbReference>